<proteinExistence type="predicted"/>
<dbReference type="STRING" id="1111735.GCA_000428045_02279"/>
<feature type="domain" description="Lipid/polyisoprenoid-binding YceI-like" evidence="2">
    <location>
        <begin position="25"/>
        <end position="190"/>
    </location>
</feature>
<dbReference type="Proteomes" id="UP000235015">
    <property type="component" value="Unassembled WGS sequence"/>
</dbReference>
<gene>
    <name evidence="3" type="ORF">C0630_19020</name>
</gene>
<keyword evidence="1" id="KW-0732">Signal</keyword>
<dbReference type="PANTHER" id="PTHR34406:SF1">
    <property type="entry name" value="PROTEIN YCEI"/>
    <property type="match status" value="1"/>
</dbReference>
<protein>
    <submittedName>
        <fullName evidence="3">YceI family protein</fullName>
    </submittedName>
</protein>
<evidence type="ECO:0000313" key="4">
    <source>
        <dbReference type="Proteomes" id="UP000235015"/>
    </source>
</evidence>
<evidence type="ECO:0000259" key="2">
    <source>
        <dbReference type="SMART" id="SM00867"/>
    </source>
</evidence>
<feature type="chain" id="PRO_5014814635" evidence="1">
    <location>
        <begin position="19"/>
        <end position="192"/>
    </location>
</feature>
<dbReference type="Pfam" id="PF04264">
    <property type="entry name" value="YceI"/>
    <property type="match status" value="1"/>
</dbReference>
<name>A0A2N6CSC2_9GAMM</name>
<dbReference type="AlphaFoldDB" id="A0A2N6CSC2"/>
<accession>A0A2N6CSC2</accession>
<comment type="caution">
    <text evidence="3">The sequence shown here is derived from an EMBL/GenBank/DDBJ whole genome shotgun (WGS) entry which is preliminary data.</text>
</comment>
<evidence type="ECO:0000313" key="3">
    <source>
        <dbReference type="EMBL" id="PLX59980.1"/>
    </source>
</evidence>
<sequence>MKKHLLVSLLTIAGIALAAPVSAERYVIDTQKAHAFVQFKISHLGYSWVLGRFNEFEGSFNYDENNPSASTVSVTVNPASVDSNFAERDKHVRGKDFLKVDEFTTATFNSTGYEVTGENTALLKGDLTLRGITKPIVIDVTQIGAGKDPWGGYRRGFEGTTRLTLADFGIPMDLGPASREVELFLSVEGIRQ</sequence>
<dbReference type="EMBL" id="PKUN01000030">
    <property type="protein sequence ID" value="PLX59980.1"/>
    <property type="molecule type" value="Genomic_DNA"/>
</dbReference>
<dbReference type="PANTHER" id="PTHR34406">
    <property type="entry name" value="PROTEIN YCEI"/>
    <property type="match status" value="1"/>
</dbReference>
<dbReference type="RefSeq" id="WP_029134970.1">
    <property type="nucleotide sequence ID" value="NZ_CAXXYC010000003.1"/>
</dbReference>
<reference evidence="3 4" key="1">
    <citation type="submission" date="2017-11" db="EMBL/GenBank/DDBJ databases">
        <title>Genome-resolved metagenomics identifies genetic mobility, metabolic interactions, and unexpected diversity in perchlorate-reducing communities.</title>
        <authorList>
            <person name="Barnum T.P."/>
            <person name="Figueroa I.A."/>
            <person name="Carlstrom C.I."/>
            <person name="Lucas L.N."/>
            <person name="Engelbrektson A.L."/>
            <person name="Coates J.D."/>
        </authorList>
    </citation>
    <scope>NUCLEOTIDE SEQUENCE [LARGE SCALE GENOMIC DNA]</scope>
    <source>
        <strain evidence="3">BM301</strain>
    </source>
</reference>
<dbReference type="Gene3D" id="2.40.128.110">
    <property type="entry name" value="Lipid/polyisoprenoid-binding, YceI-like"/>
    <property type="match status" value="1"/>
</dbReference>
<evidence type="ECO:0000256" key="1">
    <source>
        <dbReference type="SAM" id="SignalP"/>
    </source>
</evidence>
<dbReference type="SUPFAM" id="SSF101874">
    <property type="entry name" value="YceI-like"/>
    <property type="match status" value="1"/>
</dbReference>
<feature type="signal peptide" evidence="1">
    <location>
        <begin position="1"/>
        <end position="18"/>
    </location>
</feature>
<organism evidence="3 4">
    <name type="scientific">Sedimenticola selenatireducens</name>
    <dbReference type="NCBI Taxonomy" id="191960"/>
    <lineage>
        <taxon>Bacteria</taxon>
        <taxon>Pseudomonadati</taxon>
        <taxon>Pseudomonadota</taxon>
        <taxon>Gammaproteobacteria</taxon>
        <taxon>Chromatiales</taxon>
        <taxon>Sedimenticolaceae</taxon>
        <taxon>Sedimenticola</taxon>
    </lineage>
</organism>
<dbReference type="NCBIfam" id="NF002994">
    <property type="entry name" value="PRK03757.1"/>
    <property type="match status" value="1"/>
</dbReference>
<dbReference type="InterPro" id="IPR007372">
    <property type="entry name" value="Lipid/polyisoprenoid-bd_YceI"/>
</dbReference>
<dbReference type="InterPro" id="IPR036761">
    <property type="entry name" value="TTHA0802/YceI-like_sf"/>
</dbReference>
<dbReference type="SMART" id="SM00867">
    <property type="entry name" value="YceI"/>
    <property type="match status" value="1"/>
</dbReference>